<reference evidence="2 3" key="1">
    <citation type="journal article" date="2016" name="Nat. Commun.">
        <title>Thousands of microbial genomes shed light on interconnected biogeochemical processes in an aquifer system.</title>
        <authorList>
            <person name="Anantharaman K."/>
            <person name="Brown C.T."/>
            <person name="Hug L.A."/>
            <person name="Sharon I."/>
            <person name="Castelle C.J."/>
            <person name="Probst A.J."/>
            <person name="Thomas B.C."/>
            <person name="Singh A."/>
            <person name="Wilkins M.J."/>
            <person name="Karaoz U."/>
            <person name="Brodie E.L."/>
            <person name="Williams K.H."/>
            <person name="Hubbard S.S."/>
            <person name="Banfield J.F."/>
        </authorList>
    </citation>
    <scope>NUCLEOTIDE SEQUENCE [LARGE SCALE GENOMIC DNA]</scope>
</reference>
<comment type="caution">
    <text evidence="2">The sequence shown here is derived from an EMBL/GenBank/DDBJ whole genome shotgun (WGS) entry which is preliminary data.</text>
</comment>
<gene>
    <name evidence="2" type="ORF">A3H61_01935</name>
</gene>
<accession>A0A1G2AAR8</accession>
<keyword evidence="1" id="KW-1133">Transmembrane helix</keyword>
<proteinExistence type="predicted"/>
<dbReference type="EMBL" id="MHJU01000005">
    <property type="protein sequence ID" value="OGY73922.1"/>
    <property type="molecule type" value="Genomic_DNA"/>
</dbReference>
<dbReference type="Proteomes" id="UP000178315">
    <property type="component" value="Unassembled WGS sequence"/>
</dbReference>
<feature type="transmembrane region" description="Helical" evidence="1">
    <location>
        <begin position="20"/>
        <end position="39"/>
    </location>
</feature>
<dbReference type="AlphaFoldDB" id="A0A1G2AAR8"/>
<keyword evidence="1" id="KW-0812">Transmembrane</keyword>
<evidence type="ECO:0000313" key="2">
    <source>
        <dbReference type="EMBL" id="OGY73922.1"/>
    </source>
</evidence>
<sequence>MLKFSRAFLNIRGTTLVMTLVFLSILSIISTSIVGLVIAENKLAKLRLTEEYSFQVAESGLQYARWRMAHDASDFTGATQTLTDFAGGEVGSYTLTFTTPAGGDSRISITSKGWYKDATNLYRTVTAKYGKMAFTYYSFLFDEGAWFGIPTVDGRVHSNGGIRMDGTVNSLVTSAVSSYTCTQVHGCNTNETKAGVWGAGGNQSLWTYPVVPIDFNSVITNLEDLHELAEDMGVGLFLSKNATPKGYELNFLADGTVEVYKVESLENPVSHRRWVNGLWKNYTNSLDIDDAELLQVYTLQQPSDFIFAESDVWVRGTVKGRVTVVAAEIPQESANYQDIVISDNVVYNTYDGSAVLGLIAKGNVLIALKVPDDLRVDGVLMAQTGIVGRDYYESGPQTNPYYLRTSITTYGSIISKGFSDPQFRWIDPDLNVVSGFVTSTNIYDPNIAFNAPPYFPTVGVADFMDWEEKAKGT</sequence>
<evidence type="ECO:0008006" key="4">
    <source>
        <dbReference type="Google" id="ProtNLM"/>
    </source>
</evidence>
<keyword evidence="1" id="KW-0472">Membrane</keyword>
<name>A0A1G2AAR8_9BACT</name>
<organism evidence="2 3">
    <name type="scientific">Candidatus Jacksonbacteria bacterium RIFCSPLOWO2_02_FULL_44_20</name>
    <dbReference type="NCBI Taxonomy" id="1798460"/>
    <lineage>
        <taxon>Bacteria</taxon>
        <taxon>Candidatus Jacksoniibacteriota</taxon>
    </lineage>
</organism>
<evidence type="ECO:0000256" key="1">
    <source>
        <dbReference type="SAM" id="Phobius"/>
    </source>
</evidence>
<evidence type="ECO:0000313" key="3">
    <source>
        <dbReference type="Proteomes" id="UP000178315"/>
    </source>
</evidence>
<protein>
    <recommendedName>
        <fullName evidence="4">Type 4 fimbrial biogenesis protein PilX N-terminal domain-containing protein</fullName>
    </recommendedName>
</protein>